<evidence type="ECO:0000256" key="1">
    <source>
        <dbReference type="SAM" id="MobiDB-lite"/>
    </source>
</evidence>
<evidence type="ECO:0000313" key="3">
    <source>
        <dbReference type="Proteomes" id="UP000322873"/>
    </source>
</evidence>
<dbReference type="AlphaFoldDB" id="A0A5M9JDU7"/>
<proteinExistence type="predicted"/>
<organism evidence="2 3">
    <name type="scientific">Monilinia fructicola</name>
    <name type="common">Brown rot fungus</name>
    <name type="synonym">Ciboria fructicola</name>
    <dbReference type="NCBI Taxonomy" id="38448"/>
    <lineage>
        <taxon>Eukaryota</taxon>
        <taxon>Fungi</taxon>
        <taxon>Dikarya</taxon>
        <taxon>Ascomycota</taxon>
        <taxon>Pezizomycotina</taxon>
        <taxon>Leotiomycetes</taxon>
        <taxon>Helotiales</taxon>
        <taxon>Sclerotiniaceae</taxon>
        <taxon>Monilinia</taxon>
    </lineage>
</organism>
<name>A0A5M9JDU7_MONFR</name>
<feature type="region of interest" description="Disordered" evidence="1">
    <location>
        <begin position="1"/>
        <end position="22"/>
    </location>
</feature>
<dbReference type="Proteomes" id="UP000322873">
    <property type="component" value="Unassembled WGS sequence"/>
</dbReference>
<comment type="caution">
    <text evidence="2">The sequence shown here is derived from an EMBL/GenBank/DDBJ whole genome shotgun (WGS) entry which is preliminary data.</text>
</comment>
<reference evidence="2 3" key="1">
    <citation type="submission" date="2019-06" db="EMBL/GenBank/DDBJ databases">
        <title>Genome Sequence of the Brown Rot Fungal Pathogen Monilinia fructicola.</title>
        <authorList>
            <person name="De Miccolis Angelini R.M."/>
            <person name="Landi L."/>
            <person name="Abate D."/>
            <person name="Pollastro S."/>
            <person name="Romanazzi G."/>
            <person name="Faretra F."/>
        </authorList>
    </citation>
    <scope>NUCLEOTIDE SEQUENCE [LARGE SCALE GENOMIC DNA]</scope>
    <source>
        <strain evidence="2 3">Mfrc123</strain>
    </source>
</reference>
<accession>A0A5M9JDU7</accession>
<sequence>MKLNSMPHREVKKETQSLTTLTTETTSELDVLRLDGDTLGVDSAQVGVFEEGDEVSLNGLLESTNGGRLETEVGLEILSDFTNETLERKLSDQELGRLLVTTDLTESDSSWLISKDGSVIVRSGKELRGALTGSLGSKLLSWGLTTSGFTYGLLVMIIKEWNAVVVIRWSGVRGSRRVEGWRSVAQSQREHCDRRDDEILIEREGNESDEDNNLRAVCLRGDAKGSLVHLLIRSIGTSSQILNLIIKIFHSQHHHLQRTLPNKNK</sequence>
<evidence type="ECO:0000313" key="2">
    <source>
        <dbReference type="EMBL" id="KAA8565876.1"/>
    </source>
</evidence>
<protein>
    <submittedName>
        <fullName evidence="2">Uncharacterized protein</fullName>
    </submittedName>
</protein>
<gene>
    <name evidence="2" type="ORF">EYC84_009692</name>
</gene>
<keyword evidence="3" id="KW-1185">Reference proteome</keyword>
<dbReference type="EMBL" id="VICG01000013">
    <property type="protein sequence ID" value="KAA8565876.1"/>
    <property type="molecule type" value="Genomic_DNA"/>
</dbReference>